<evidence type="ECO:0008006" key="3">
    <source>
        <dbReference type="Google" id="ProtNLM"/>
    </source>
</evidence>
<evidence type="ECO:0000313" key="1">
    <source>
        <dbReference type="EMBL" id="RDX57408.1"/>
    </source>
</evidence>
<gene>
    <name evidence="1" type="ORF">OH76DRAFT_39503</name>
</gene>
<organism evidence="1 2">
    <name type="scientific">Lentinus brumalis</name>
    <dbReference type="NCBI Taxonomy" id="2498619"/>
    <lineage>
        <taxon>Eukaryota</taxon>
        <taxon>Fungi</taxon>
        <taxon>Dikarya</taxon>
        <taxon>Basidiomycota</taxon>
        <taxon>Agaricomycotina</taxon>
        <taxon>Agaricomycetes</taxon>
        <taxon>Polyporales</taxon>
        <taxon>Polyporaceae</taxon>
        <taxon>Lentinus</taxon>
    </lineage>
</organism>
<dbReference type="EMBL" id="KZ857379">
    <property type="protein sequence ID" value="RDX57408.1"/>
    <property type="molecule type" value="Genomic_DNA"/>
</dbReference>
<name>A0A371DY32_9APHY</name>
<keyword evidence="2" id="KW-1185">Reference proteome</keyword>
<dbReference type="Proteomes" id="UP000256964">
    <property type="component" value="Unassembled WGS sequence"/>
</dbReference>
<dbReference type="InterPro" id="IPR032675">
    <property type="entry name" value="LRR_dom_sf"/>
</dbReference>
<dbReference type="AlphaFoldDB" id="A0A371DY32"/>
<protein>
    <recommendedName>
        <fullName evidence="3">F-box domain-containing protein</fullName>
    </recommendedName>
</protein>
<proteinExistence type="predicted"/>
<evidence type="ECO:0000313" key="2">
    <source>
        <dbReference type="Proteomes" id="UP000256964"/>
    </source>
</evidence>
<dbReference type="Gene3D" id="3.80.10.10">
    <property type="entry name" value="Ribonuclease Inhibitor"/>
    <property type="match status" value="1"/>
</dbReference>
<dbReference type="SUPFAM" id="SSF52047">
    <property type="entry name" value="RNI-like"/>
    <property type="match status" value="1"/>
</dbReference>
<reference evidence="1 2" key="1">
    <citation type="journal article" date="2018" name="Biotechnol. Biofuels">
        <title>Integrative visual omics of the white-rot fungus Polyporus brumalis exposes the biotechnological potential of its oxidative enzymes for delignifying raw plant biomass.</title>
        <authorList>
            <person name="Miyauchi S."/>
            <person name="Rancon A."/>
            <person name="Drula E."/>
            <person name="Hage H."/>
            <person name="Chaduli D."/>
            <person name="Favel A."/>
            <person name="Grisel S."/>
            <person name="Henrissat B."/>
            <person name="Herpoel-Gimbert I."/>
            <person name="Ruiz-Duenas F.J."/>
            <person name="Chevret D."/>
            <person name="Hainaut M."/>
            <person name="Lin J."/>
            <person name="Wang M."/>
            <person name="Pangilinan J."/>
            <person name="Lipzen A."/>
            <person name="Lesage-Meessen L."/>
            <person name="Navarro D."/>
            <person name="Riley R."/>
            <person name="Grigoriev I.V."/>
            <person name="Zhou S."/>
            <person name="Raouche S."/>
            <person name="Rosso M.N."/>
        </authorList>
    </citation>
    <scope>NUCLEOTIDE SEQUENCE [LARGE SCALE GENOMIC DNA]</scope>
    <source>
        <strain evidence="1 2">BRFM 1820</strain>
    </source>
</reference>
<accession>A0A371DY32</accession>
<dbReference type="OrthoDB" id="2724825at2759"/>
<sequence length="413" mass="46171">MLMAASDTLDGPCGEMSPAPMLPPELWDCVLDHLHDDKPSLRQCSLAARDWRPRAQHHLFRSIYIDWSTCDAFTRLLQSNPSLGSNVVNMEIEGAFGFFSLDRLHGITLDKWLRATPATLSHLLGNLTKLDLALITIDVELVRCVFGSLTTVTQLTLYACALTSFDAFVELFFSYPNLKRLNIAWIQEWETSQSQDAPLPQGVVVPQLEAAVFTSTRDNLKVPRWLISHGLHRSIHTITFWRVEWQHFSAISLLLSALAPTLRSLRVGWDHAATPDDWSHPVMTPLPHLTSLTVDFSTGRAVTIPYTLFLLSRLSVPALHTLTFAITCKDAATAQEVPWARLAEASARIARTAQLRRVVVNAGVRDEADGVNPVFPGRQLPLEIYELMEARMLDAFVAQGLERMVSFVVRGEV</sequence>